<keyword evidence="3" id="KW-1185">Reference proteome</keyword>
<dbReference type="SUPFAM" id="SSF117281">
    <property type="entry name" value="Kelch motif"/>
    <property type="match status" value="1"/>
</dbReference>
<dbReference type="InterPro" id="IPR015915">
    <property type="entry name" value="Kelch-typ_b-propeller"/>
</dbReference>
<accession>A0A6D2IPF1</accession>
<dbReference type="InterPro" id="IPR006652">
    <property type="entry name" value="Kelch_1"/>
</dbReference>
<organism evidence="2 3">
    <name type="scientific">Microthlaspi erraticum</name>
    <dbReference type="NCBI Taxonomy" id="1685480"/>
    <lineage>
        <taxon>Eukaryota</taxon>
        <taxon>Viridiplantae</taxon>
        <taxon>Streptophyta</taxon>
        <taxon>Embryophyta</taxon>
        <taxon>Tracheophyta</taxon>
        <taxon>Spermatophyta</taxon>
        <taxon>Magnoliopsida</taxon>
        <taxon>eudicotyledons</taxon>
        <taxon>Gunneridae</taxon>
        <taxon>Pentapetalae</taxon>
        <taxon>rosids</taxon>
        <taxon>malvids</taxon>
        <taxon>Brassicales</taxon>
        <taxon>Brassicaceae</taxon>
        <taxon>Coluteocarpeae</taxon>
        <taxon>Microthlaspi</taxon>
    </lineage>
</organism>
<dbReference type="CDD" id="cd22152">
    <property type="entry name" value="F-box_AtAFR-like"/>
    <property type="match status" value="1"/>
</dbReference>
<dbReference type="EMBL" id="CACVBM020001057">
    <property type="protein sequence ID" value="CAA7027510.1"/>
    <property type="molecule type" value="Genomic_DNA"/>
</dbReference>
<dbReference type="Proteomes" id="UP000467841">
    <property type="component" value="Unassembled WGS sequence"/>
</dbReference>
<dbReference type="PANTHER" id="PTHR24414:SF90">
    <property type="entry name" value="F-BOX DOMAIN-CONTAINING PROTEIN"/>
    <property type="match status" value="1"/>
</dbReference>
<dbReference type="InterPro" id="IPR050354">
    <property type="entry name" value="F-box/kelch-repeat_ARATH"/>
</dbReference>
<proteinExistence type="predicted"/>
<dbReference type="InterPro" id="IPR057499">
    <property type="entry name" value="Kelch_FKB95"/>
</dbReference>
<dbReference type="Gene3D" id="2.120.10.80">
    <property type="entry name" value="Kelch-type beta propeller"/>
    <property type="match status" value="1"/>
</dbReference>
<dbReference type="SMART" id="SM00612">
    <property type="entry name" value="Kelch"/>
    <property type="match status" value="2"/>
</dbReference>
<dbReference type="InterPro" id="IPR036047">
    <property type="entry name" value="F-box-like_dom_sf"/>
</dbReference>
<dbReference type="SUPFAM" id="SSF81383">
    <property type="entry name" value="F-box domain"/>
    <property type="match status" value="1"/>
</dbReference>
<comment type="caution">
    <text evidence="2">The sequence shown here is derived from an EMBL/GenBank/DDBJ whole genome shotgun (WGS) entry which is preliminary data.</text>
</comment>
<evidence type="ECO:0000313" key="3">
    <source>
        <dbReference type="Proteomes" id="UP000467841"/>
    </source>
</evidence>
<gene>
    <name evidence="2" type="ORF">MERR_LOCUS14745</name>
</gene>
<dbReference type="SMART" id="SM00256">
    <property type="entry name" value="FBOX"/>
    <property type="match status" value="1"/>
</dbReference>
<dbReference type="OrthoDB" id="8185403at2759"/>
<dbReference type="AlphaFoldDB" id="A0A6D2IPF1"/>
<feature type="domain" description="F-box" evidence="1">
    <location>
        <begin position="35"/>
        <end position="75"/>
    </location>
</feature>
<reference evidence="2" key="1">
    <citation type="submission" date="2020-01" db="EMBL/GenBank/DDBJ databases">
        <authorList>
            <person name="Mishra B."/>
        </authorList>
    </citation>
    <scope>NUCLEOTIDE SEQUENCE [LARGE SCALE GENOMIC DNA]</scope>
</reference>
<name>A0A6D2IPF1_9BRAS</name>
<dbReference type="InterPro" id="IPR001810">
    <property type="entry name" value="F-box_dom"/>
</dbReference>
<dbReference type="Pfam" id="PF00646">
    <property type="entry name" value="F-box"/>
    <property type="match status" value="1"/>
</dbReference>
<dbReference type="Pfam" id="PF25210">
    <property type="entry name" value="Kelch_FKB95"/>
    <property type="match status" value="1"/>
</dbReference>
<sequence length="407" mass="46838">MIIREEEEVEPPHKKKNLARVPPFLVQPCHTFSSLPVEIAVNCIARISISYYPKLSLVSKAFRSIISSPELYAARSQTGTAEICLYTCLRFSTIHFTPPTRRWFKLWMRPKPNLTDGITIEKPFGNIFVPFTNDSPRPPYSKSTVAIGSEIFLFGGPTEGDFEPSSAVRVYDCRNATWRNLPDMKMERSYASSCVLDDKIYVMGGCRAWYEDQSWFEMFDMKTQSWKTLPAHPERNVRLGHTVRKIGVVEGNIYVKTGSQELKDWIYDVKESKWSVADWSLSARWSNSRCVVENVMYCYNSSRYVWYDLEGKVWRDVKGLEELRKYRSLCTTGYPNCVVEMVNYGGKLAIVWDKFERGGRQTKNIWCAVVELKKCPGGVVWGKTEWSGIVVKVPKSYDFLRCLAVSV</sequence>
<evidence type="ECO:0000313" key="2">
    <source>
        <dbReference type="EMBL" id="CAA7027510.1"/>
    </source>
</evidence>
<evidence type="ECO:0000259" key="1">
    <source>
        <dbReference type="SMART" id="SM00256"/>
    </source>
</evidence>
<dbReference type="PANTHER" id="PTHR24414">
    <property type="entry name" value="F-BOX/KELCH-REPEAT PROTEIN SKIP4"/>
    <property type="match status" value="1"/>
</dbReference>
<protein>
    <recommendedName>
        <fullName evidence="1">F-box domain-containing protein</fullName>
    </recommendedName>
</protein>